<dbReference type="GO" id="GO:0000155">
    <property type="term" value="F:phosphorelay sensor kinase activity"/>
    <property type="evidence" value="ECO:0007669"/>
    <property type="project" value="InterPro"/>
</dbReference>
<feature type="domain" description="Histidine kinase" evidence="8">
    <location>
        <begin position="521"/>
        <end position="745"/>
    </location>
</feature>
<dbReference type="PROSITE" id="PS50110">
    <property type="entry name" value="RESPONSE_REGULATORY"/>
    <property type="match status" value="1"/>
</dbReference>
<dbReference type="SUPFAM" id="SSF52172">
    <property type="entry name" value="CheY-like"/>
    <property type="match status" value="1"/>
</dbReference>
<dbReference type="Gene3D" id="3.30.450.20">
    <property type="entry name" value="PAS domain"/>
    <property type="match status" value="2"/>
</dbReference>
<keyword evidence="12" id="KW-1185">Reference proteome</keyword>
<dbReference type="PROSITE" id="PS50109">
    <property type="entry name" value="HIS_KIN"/>
    <property type="match status" value="1"/>
</dbReference>
<comment type="caution">
    <text evidence="11">The sequence shown here is derived from an EMBL/GenBank/DDBJ whole genome shotgun (WGS) entry which is preliminary data.</text>
</comment>
<evidence type="ECO:0000256" key="3">
    <source>
        <dbReference type="ARBA" id="ARBA00022553"/>
    </source>
</evidence>
<dbReference type="SUPFAM" id="SSF55874">
    <property type="entry name" value="ATPase domain of HSP90 chaperone/DNA topoisomerase II/histidine kinase"/>
    <property type="match status" value="1"/>
</dbReference>
<protein>
    <recommendedName>
        <fullName evidence="2">histidine kinase</fullName>
        <ecNumber evidence="2">2.7.13.3</ecNumber>
    </recommendedName>
</protein>
<dbReference type="Proteomes" id="UP000617041">
    <property type="component" value="Unassembled WGS sequence"/>
</dbReference>
<dbReference type="InterPro" id="IPR004358">
    <property type="entry name" value="Sig_transdc_His_kin-like_C"/>
</dbReference>
<dbReference type="InterPro" id="IPR029016">
    <property type="entry name" value="GAF-like_dom_sf"/>
</dbReference>
<dbReference type="CDD" id="cd16919">
    <property type="entry name" value="HATPase_CckA-like"/>
    <property type="match status" value="1"/>
</dbReference>
<keyword evidence="5" id="KW-0418">Kinase</keyword>
<dbReference type="Pfam" id="PF02518">
    <property type="entry name" value="HATPase_c"/>
    <property type="match status" value="1"/>
</dbReference>
<evidence type="ECO:0000259" key="9">
    <source>
        <dbReference type="PROSITE" id="PS50110"/>
    </source>
</evidence>
<evidence type="ECO:0000256" key="6">
    <source>
        <dbReference type="PROSITE-ProRule" id="PRU00169"/>
    </source>
</evidence>
<accession>A0A934USQ0</accession>
<dbReference type="EC" id="2.7.13.3" evidence="2"/>
<evidence type="ECO:0000256" key="4">
    <source>
        <dbReference type="ARBA" id="ARBA00022679"/>
    </source>
</evidence>
<dbReference type="SMART" id="SM00448">
    <property type="entry name" value="REC"/>
    <property type="match status" value="1"/>
</dbReference>
<dbReference type="Gene3D" id="1.10.287.130">
    <property type="match status" value="1"/>
</dbReference>
<dbReference type="RefSeq" id="WP_200789125.1">
    <property type="nucleotide sequence ID" value="NZ_JAEDAO010000001.1"/>
</dbReference>
<dbReference type="CDD" id="cd00082">
    <property type="entry name" value="HisKA"/>
    <property type="match status" value="1"/>
</dbReference>
<evidence type="ECO:0000256" key="1">
    <source>
        <dbReference type="ARBA" id="ARBA00000085"/>
    </source>
</evidence>
<dbReference type="Gene3D" id="3.40.50.2300">
    <property type="match status" value="1"/>
</dbReference>
<dbReference type="PRINTS" id="PR00344">
    <property type="entry name" value="BCTRLSENSOR"/>
</dbReference>
<dbReference type="AlphaFoldDB" id="A0A934USQ0"/>
<dbReference type="EMBL" id="JAEDAO010000001">
    <property type="protein sequence ID" value="MBK0394121.1"/>
    <property type="molecule type" value="Genomic_DNA"/>
</dbReference>
<dbReference type="InterPro" id="IPR013656">
    <property type="entry name" value="PAS_4"/>
</dbReference>
<evidence type="ECO:0000256" key="7">
    <source>
        <dbReference type="SAM" id="Coils"/>
    </source>
</evidence>
<dbReference type="InterPro" id="IPR000700">
    <property type="entry name" value="PAS-assoc_C"/>
</dbReference>
<evidence type="ECO:0000259" key="8">
    <source>
        <dbReference type="PROSITE" id="PS50109"/>
    </source>
</evidence>
<comment type="catalytic activity">
    <reaction evidence="1">
        <text>ATP + protein L-histidine = ADP + protein N-phospho-L-histidine.</text>
        <dbReference type="EC" id="2.7.13.3"/>
    </reaction>
</comment>
<feature type="coiled-coil region" evidence="7">
    <location>
        <begin position="471"/>
        <end position="512"/>
    </location>
</feature>
<feature type="domain" description="Response regulatory" evidence="9">
    <location>
        <begin position="768"/>
        <end position="883"/>
    </location>
</feature>
<dbReference type="SUPFAM" id="SSF47384">
    <property type="entry name" value="Homodimeric domain of signal transducing histidine kinase"/>
    <property type="match status" value="1"/>
</dbReference>
<feature type="domain" description="PAC" evidence="10">
    <location>
        <begin position="414"/>
        <end position="469"/>
    </location>
</feature>
<dbReference type="InterPro" id="IPR036097">
    <property type="entry name" value="HisK_dim/P_sf"/>
</dbReference>
<dbReference type="SMART" id="SM00065">
    <property type="entry name" value="GAF"/>
    <property type="match status" value="1"/>
</dbReference>
<dbReference type="InterPro" id="IPR003661">
    <property type="entry name" value="HisK_dim/P_dom"/>
</dbReference>
<dbReference type="Gene3D" id="3.30.450.40">
    <property type="match status" value="1"/>
</dbReference>
<dbReference type="Pfam" id="PF00072">
    <property type="entry name" value="Response_reg"/>
    <property type="match status" value="1"/>
</dbReference>
<evidence type="ECO:0000256" key="5">
    <source>
        <dbReference type="ARBA" id="ARBA00022777"/>
    </source>
</evidence>
<dbReference type="InterPro" id="IPR035965">
    <property type="entry name" value="PAS-like_dom_sf"/>
</dbReference>
<proteinExistence type="predicted"/>
<dbReference type="Pfam" id="PF08448">
    <property type="entry name" value="PAS_4"/>
    <property type="match status" value="1"/>
</dbReference>
<feature type="modified residue" description="4-aspartylphosphate" evidence="6">
    <location>
        <position position="818"/>
    </location>
</feature>
<sequence length="885" mass="96830">MKNKNEEGNGESLESIFVGQSDMARLMRERDWASTPLGPPQQWPHALKVALRLLLTSRFEMWLGWGPEIHFFYNDAYRPTLGIKHPRSLGMPTRELWPEIWDDIKGRIESVYERGEATWDRALLLVLHRSGFPEETYHTFSYSPLLGDTGRVEGLFCAVSEETDRVISERRLGTLRDLASGLAAADTRATVVQAACEALGRARLDMPFSLLYLMDETGVARRACAAGIGEDHPLAVATLHPGDGHRWDTQRARSSGEPFVVPLDGVADLPTGGWDKPPRHAYVVPIVGSRSDAPIGLLVAALNPYRAVTEDLLAFVSLVAGQVGASLVNASLLEQHLAERDRLRALFDEAPSFFAVLAGPEHRFELANNSYRQLVGGRDVEGRTVREALPEVVGQGFIDLLDRVYHSGEPYVGRGVEVKLVPAAGGAAETRYVDFVYQPLRDGRHKITGIFVEGYDVTDKIEAEQSLRLLNAHLEQRIENRTRDLAQALDRLQEESRQRESVEEALRHAQKMEAVGQLTGGIAHDFNNMLQGITGSLELIRLKLRAGKVQDADQFVERAMGSAQRAAGMTHRLLAFSRRQPLDPKPVNVNELVAQTEVLVRRTVGEGVRVSVVTDPALWTTLCDPSQLESAILNLAINARDAMPNGGTLVIETSNKQLDAAYARHNDVQPGDYVCVSVSDTGAGMPPDVLAKAFDPFFTTKPIGQGTGLGLSMIYGFVKQSSGHVRLYSEPGVGTSAKLYLPRHRGDAAAPEPLQEVGGEHPATRGEVVLVAEDDEVVRSLVVDVLQGLGCHVLEVGDGAEALKVLESTRRIDLLVTDVGLPSMNGRQVYDAAAVRRPALKVLFMTGYAENAAFTNGVLEEGMELITKPFALEQLSSRVTDMLGG</sequence>
<dbReference type="Gene3D" id="3.30.565.10">
    <property type="entry name" value="Histidine kinase-like ATPase, C-terminal domain"/>
    <property type="match status" value="1"/>
</dbReference>
<dbReference type="InterPro" id="IPR036890">
    <property type="entry name" value="HATPase_C_sf"/>
</dbReference>
<dbReference type="Pfam" id="PF00512">
    <property type="entry name" value="HisKA"/>
    <property type="match status" value="1"/>
</dbReference>
<keyword evidence="3 6" id="KW-0597">Phosphoprotein</keyword>
<dbReference type="InterPro" id="IPR011006">
    <property type="entry name" value="CheY-like_superfamily"/>
</dbReference>
<keyword evidence="7" id="KW-0175">Coiled coil</keyword>
<keyword evidence="4" id="KW-0808">Transferase</keyword>
<dbReference type="InterPro" id="IPR005467">
    <property type="entry name" value="His_kinase_dom"/>
</dbReference>
<name>A0A934USQ0_9BURK</name>
<dbReference type="InterPro" id="IPR003594">
    <property type="entry name" value="HATPase_dom"/>
</dbReference>
<dbReference type="SUPFAM" id="SSF55781">
    <property type="entry name" value="GAF domain-like"/>
    <property type="match status" value="1"/>
</dbReference>
<evidence type="ECO:0000313" key="11">
    <source>
        <dbReference type="EMBL" id="MBK0394121.1"/>
    </source>
</evidence>
<dbReference type="PANTHER" id="PTHR43065:SF42">
    <property type="entry name" value="TWO-COMPONENT SENSOR PPRA"/>
    <property type="match status" value="1"/>
</dbReference>
<evidence type="ECO:0000256" key="2">
    <source>
        <dbReference type="ARBA" id="ARBA00012438"/>
    </source>
</evidence>
<evidence type="ECO:0000313" key="12">
    <source>
        <dbReference type="Proteomes" id="UP000617041"/>
    </source>
</evidence>
<dbReference type="InterPro" id="IPR003018">
    <property type="entry name" value="GAF"/>
</dbReference>
<dbReference type="PANTHER" id="PTHR43065">
    <property type="entry name" value="SENSOR HISTIDINE KINASE"/>
    <property type="match status" value="1"/>
</dbReference>
<organism evidence="11 12">
    <name type="scientific">Ramlibacter algicola</name>
    <dbReference type="NCBI Taxonomy" id="2795217"/>
    <lineage>
        <taxon>Bacteria</taxon>
        <taxon>Pseudomonadati</taxon>
        <taxon>Pseudomonadota</taxon>
        <taxon>Betaproteobacteria</taxon>
        <taxon>Burkholderiales</taxon>
        <taxon>Comamonadaceae</taxon>
        <taxon>Ramlibacter</taxon>
    </lineage>
</organism>
<dbReference type="PROSITE" id="PS50113">
    <property type="entry name" value="PAC"/>
    <property type="match status" value="1"/>
</dbReference>
<dbReference type="SUPFAM" id="SSF55785">
    <property type="entry name" value="PYP-like sensor domain (PAS domain)"/>
    <property type="match status" value="1"/>
</dbReference>
<dbReference type="SMART" id="SM00387">
    <property type="entry name" value="HATPase_c"/>
    <property type="match status" value="1"/>
</dbReference>
<dbReference type="InterPro" id="IPR001789">
    <property type="entry name" value="Sig_transdc_resp-reg_receiver"/>
</dbReference>
<dbReference type="SMART" id="SM00388">
    <property type="entry name" value="HisKA"/>
    <property type="match status" value="1"/>
</dbReference>
<reference evidence="11" key="1">
    <citation type="submission" date="2020-12" db="EMBL/GenBank/DDBJ databases">
        <title>Ramlibacter sp. nov., isolated from a freshwater alga, Cryptomonas.</title>
        <authorList>
            <person name="Kim H.M."/>
            <person name="Jeon C.O."/>
        </authorList>
    </citation>
    <scope>NUCLEOTIDE SEQUENCE</scope>
    <source>
        <strain evidence="11">CrO1</strain>
    </source>
</reference>
<gene>
    <name evidence="11" type="ORF">I8E28_16080</name>
</gene>
<evidence type="ECO:0000259" key="10">
    <source>
        <dbReference type="PROSITE" id="PS50113"/>
    </source>
</evidence>